<protein>
    <recommendedName>
        <fullName evidence="4">Secreted protein</fullName>
    </recommendedName>
</protein>
<evidence type="ECO:0000313" key="3">
    <source>
        <dbReference type="Proteomes" id="UP001627154"/>
    </source>
</evidence>
<evidence type="ECO:0000313" key="2">
    <source>
        <dbReference type="EMBL" id="KAL3397560.1"/>
    </source>
</evidence>
<comment type="caution">
    <text evidence="2">The sequence shown here is derived from an EMBL/GenBank/DDBJ whole genome shotgun (WGS) entry which is preliminary data.</text>
</comment>
<gene>
    <name evidence="2" type="ORF">TKK_008661</name>
</gene>
<dbReference type="AlphaFoldDB" id="A0ABD2WXM7"/>
<evidence type="ECO:0000256" key="1">
    <source>
        <dbReference type="SAM" id="MobiDB-lite"/>
    </source>
</evidence>
<reference evidence="2 3" key="1">
    <citation type="journal article" date="2024" name="bioRxiv">
        <title>A reference genome for Trichogramma kaykai: A tiny desert-dwelling parasitoid wasp with competing sex-ratio distorters.</title>
        <authorList>
            <person name="Culotta J."/>
            <person name="Lindsey A.R."/>
        </authorList>
    </citation>
    <scope>NUCLEOTIDE SEQUENCE [LARGE SCALE GENOMIC DNA]</scope>
    <source>
        <strain evidence="2 3">KSX58</strain>
    </source>
</reference>
<dbReference type="EMBL" id="JBJJXI010000062">
    <property type="protein sequence ID" value="KAL3397560.1"/>
    <property type="molecule type" value="Genomic_DNA"/>
</dbReference>
<feature type="region of interest" description="Disordered" evidence="1">
    <location>
        <begin position="49"/>
        <end position="68"/>
    </location>
</feature>
<name>A0ABD2WXM7_9HYME</name>
<sequence>MYGWVYIQHNAALWSMRALASLMPRPFPKHGIVSSRYALRCHRSRHTHTHTHKCTAAAAVDDASRRAR</sequence>
<evidence type="ECO:0008006" key="4">
    <source>
        <dbReference type="Google" id="ProtNLM"/>
    </source>
</evidence>
<keyword evidence="3" id="KW-1185">Reference proteome</keyword>
<accession>A0ABD2WXM7</accession>
<organism evidence="2 3">
    <name type="scientific">Trichogramma kaykai</name>
    <dbReference type="NCBI Taxonomy" id="54128"/>
    <lineage>
        <taxon>Eukaryota</taxon>
        <taxon>Metazoa</taxon>
        <taxon>Ecdysozoa</taxon>
        <taxon>Arthropoda</taxon>
        <taxon>Hexapoda</taxon>
        <taxon>Insecta</taxon>
        <taxon>Pterygota</taxon>
        <taxon>Neoptera</taxon>
        <taxon>Endopterygota</taxon>
        <taxon>Hymenoptera</taxon>
        <taxon>Apocrita</taxon>
        <taxon>Proctotrupomorpha</taxon>
        <taxon>Chalcidoidea</taxon>
        <taxon>Trichogrammatidae</taxon>
        <taxon>Trichogramma</taxon>
    </lineage>
</organism>
<proteinExistence type="predicted"/>
<dbReference type="Proteomes" id="UP001627154">
    <property type="component" value="Unassembled WGS sequence"/>
</dbReference>